<dbReference type="Pfam" id="PF00550">
    <property type="entry name" value="PP-binding"/>
    <property type="match status" value="1"/>
</dbReference>
<protein>
    <recommendedName>
        <fullName evidence="1">Carrier domain-containing protein</fullName>
    </recommendedName>
</protein>
<sequence length="83" mass="9891">MSREEILTKLKIVLSDNNISTQELKMEDRIGYGKLKIDSIKFMKLMVDLENEFNIELDYRETFDEHSNTIEHLVQYIEHGNRS</sequence>
<dbReference type="Gene3D" id="1.10.1200.10">
    <property type="entry name" value="ACP-like"/>
    <property type="match status" value="1"/>
</dbReference>
<dbReference type="EMBL" id="NUEH01000023">
    <property type="protein sequence ID" value="PEI86557.1"/>
    <property type="molecule type" value="Genomic_DNA"/>
</dbReference>
<name>A0AB73RW47_9BACI</name>
<proteinExistence type="predicted"/>
<reference evidence="2" key="1">
    <citation type="submission" date="2017-09" db="EMBL/GenBank/DDBJ databases">
        <title>Large-scale bioinformatics analysis of Bacillus genomes uncovers conserved roles of natural products in bacterial physiology.</title>
        <authorList>
            <consortium name="Agbiome Team Llc"/>
            <person name="Bleich R.M."/>
            <person name="Kirk G.J."/>
            <person name="Santa Maria K.C."/>
            <person name="Allen S.E."/>
            <person name="Farag S."/>
            <person name="Shank E.A."/>
            <person name="Bowers A."/>
        </authorList>
    </citation>
    <scope>NUCLEOTIDE SEQUENCE</scope>
    <source>
        <strain evidence="2">AFS005430</strain>
    </source>
</reference>
<evidence type="ECO:0000313" key="2">
    <source>
        <dbReference type="EMBL" id="PEI86557.1"/>
    </source>
</evidence>
<comment type="caution">
    <text evidence="2">The sequence shown here is derived from an EMBL/GenBank/DDBJ whole genome shotgun (WGS) entry which is preliminary data.</text>
</comment>
<dbReference type="AlphaFoldDB" id="A0AB73RW47"/>
<dbReference type="Proteomes" id="UP000220969">
    <property type="component" value="Unassembled WGS sequence"/>
</dbReference>
<dbReference type="SUPFAM" id="SSF47336">
    <property type="entry name" value="ACP-like"/>
    <property type="match status" value="1"/>
</dbReference>
<dbReference type="InterPro" id="IPR009081">
    <property type="entry name" value="PP-bd_ACP"/>
</dbReference>
<feature type="domain" description="Carrier" evidence="1">
    <location>
        <begin position="1"/>
        <end position="81"/>
    </location>
</feature>
<accession>A0AB73RW47</accession>
<evidence type="ECO:0000259" key="1">
    <source>
        <dbReference type="PROSITE" id="PS50075"/>
    </source>
</evidence>
<dbReference type="RefSeq" id="WP_088055609.1">
    <property type="nucleotide sequence ID" value="NZ_JARMOD010000045.1"/>
</dbReference>
<dbReference type="InterPro" id="IPR036736">
    <property type="entry name" value="ACP-like_sf"/>
</dbReference>
<gene>
    <name evidence="2" type="ORF">CN678_11775</name>
</gene>
<organism evidence="2">
    <name type="scientific">Bacillus toyonensis</name>
    <dbReference type="NCBI Taxonomy" id="155322"/>
    <lineage>
        <taxon>Bacteria</taxon>
        <taxon>Bacillati</taxon>
        <taxon>Bacillota</taxon>
        <taxon>Bacilli</taxon>
        <taxon>Bacillales</taxon>
        <taxon>Bacillaceae</taxon>
        <taxon>Bacillus</taxon>
        <taxon>Bacillus cereus group</taxon>
    </lineage>
</organism>
<dbReference type="PROSITE" id="PS50075">
    <property type="entry name" value="CARRIER"/>
    <property type="match status" value="1"/>
</dbReference>